<keyword evidence="5 13" id="KW-0812">Transmembrane</keyword>
<proteinExistence type="inferred from homology"/>
<evidence type="ECO:0000256" key="9">
    <source>
        <dbReference type="ARBA" id="ARBA00023065"/>
    </source>
</evidence>
<dbReference type="RefSeq" id="WP_225421003.1">
    <property type="nucleotide sequence ID" value="NZ_JBHTOI010000031.1"/>
</dbReference>
<evidence type="ECO:0000256" key="4">
    <source>
        <dbReference type="ARBA" id="ARBA00022538"/>
    </source>
</evidence>
<keyword evidence="15" id="KW-1185">Reference proteome</keyword>
<evidence type="ECO:0000256" key="10">
    <source>
        <dbReference type="ARBA" id="ARBA00023136"/>
    </source>
</evidence>
<dbReference type="EMBL" id="JBHTOI010000031">
    <property type="protein sequence ID" value="MFD1418006.1"/>
    <property type="molecule type" value="Genomic_DNA"/>
</dbReference>
<evidence type="ECO:0000256" key="3">
    <source>
        <dbReference type="ARBA" id="ARBA00022448"/>
    </source>
</evidence>
<evidence type="ECO:0000256" key="12">
    <source>
        <dbReference type="ARBA" id="ARBA00034430"/>
    </source>
</evidence>
<keyword evidence="6" id="KW-0631">Potassium channel</keyword>
<evidence type="ECO:0000256" key="6">
    <source>
        <dbReference type="ARBA" id="ARBA00022826"/>
    </source>
</evidence>
<organism evidence="14 15">
    <name type="scientific">Companilactobacillus keshanensis</name>
    <dbReference type="NCBI Taxonomy" id="2486003"/>
    <lineage>
        <taxon>Bacteria</taxon>
        <taxon>Bacillati</taxon>
        <taxon>Bacillota</taxon>
        <taxon>Bacilli</taxon>
        <taxon>Lactobacillales</taxon>
        <taxon>Lactobacillaceae</taxon>
        <taxon>Companilactobacillus</taxon>
    </lineage>
</organism>
<comment type="caution">
    <text evidence="14">The sequence shown here is derived from an EMBL/GenBank/DDBJ whole genome shotgun (WGS) entry which is preliminary data.</text>
</comment>
<keyword evidence="11" id="KW-0407">Ion channel</keyword>
<comment type="similarity">
    <text evidence="2">Belongs to the TMEM175 family.</text>
</comment>
<keyword evidence="9" id="KW-0406">Ion transport</keyword>
<evidence type="ECO:0000256" key="5">
    <source>
        <dbReference type="ARBA" id="ARBA00022692"/>
    </source>
</evidence>
<protein>
    <submittedName>
        <fullName evidence="14">TMEM175 family protein</fullName>
    </submittedName>
</protein>
<sequence length="96" mass="11200">MLKKERFEAFTDAVIAIILTILVLELKLPENNHSIQALIDIIPRFAAYIMTFIFIATMWVNHHFLFSQAKVINNQIIWINLCGFSLLHFYQPRLPG</sequence>
<evidence type="ECO:0000256" key="8">
    <source>
        <dbReference type="ARBA" id="ARBA00022989"/>
    </source>
</evidence>
<reference evidence="15" key="1">
    <citation type="journal article" date="2019" name="Int. J. Syst. Evol. Microbiol.">
        <title>The Global Catalogue of Microorganisms (GCM) 10K type strain sequencing project: providing services to taxonomists for standard genome sequencing and annotation.</title>
        <authorList>
            <consortium name="The Broad Institute Genomics Platform"/>
            <consortium name="The Broad Institute Genome Sequencing Center for Infectious Disease"/>
            <person name="Wu L."/>
            <person name="Ma J."/>
        </authorList>
    </citation>
    <scope>NUCLEOTIDE SEQUENCE [LARGE SCALE GENOMIC DNA]</scope>
    <source>
        <strain evidence="15">CCM 8936</strain>
    </source>
</reference>
<feature type="transmembrane region" description="Helical" evidence="13">
    <location>
        <begin position="7"/>
        <end position="26"/>
    </location>
</feature>
<comment type="subcellular location">
    <subcellularLocation>
        <location evidence="1">Membrane</location>
        <topology evidence="1">Multi-pass membrane protein</topology>
    </subcellularLocation>
</comment>
<evidence type="ECO:0000256" key="2">
    <source>
        <dbReference type="ARBA" id="ARBA00006920"/>
    </source>
</evidence>
<evidence type="ECO:0000256" key="13">
    <source>
        <dbReference type="SAM" id="Phobius"/>
    </source>
</evidence>
<comment type="catalytic activity">
    <reaction evidence="12">
        <text>K(+)(in) = K(+)(out)</text>
        <dbReference type="Rhea" id="RHEA:29463"/>
        <dbReference type="ChEBI" id="CHEBI:29103"/>
    </reaction>
</comment>
<gene>
    <name evidence="14" type="ORF">ACFQ42_04560</name>
</gene>
<evidence type="ECO:0000256" key="7">
    <source>
        <dbReference type="ARBA" id="ARBA00022958"/>
    </source>
</evidence>
<evidence type="ECO:0000313" key="14">
    <source>
        <dbReference type="EMBL" id="MFD1418006.1"/>
    </source>
</evidence>
<accession>A0ABW4BSY5</accession>
<keyword evidence="4" id="KW-0633">Potassium transport</keyword>
<evidence type="ECO:0000256" key="11">
    <source>
        <dbReference type="ARBA" id="ARBA00023303"/>
    </source>
</evidence>
<keyword evidence="10 13" id="KW-0472">Membrane</keyword>
<feature type="transmembrane region" description="Helical" evidence="13">
    <location>
        <begin position="41"/>
        <end position="60"/>
    </location>
</feature>
<keyword evidence="8 13" id="KW-1133">Transmembrane helix</keyword>
<evidence type="ECO:0000313" key="15">
    <source>
        <dbReference type="Proteomes" id="UP001597251"/>
    </source>
</evidence>
<dbReference type="PANTHER" id="PTHR31462">
    <property type="entry name" value="ENDOSOMAL/LYSOSOMAL POTASSIUM CHANNEL TMEM175"/>
    <property type="match status" value="1"/>
</dbReference>
<keyword evidence="7" id="KW-0630">Potassium</keyword>
<name>A0ABW4BSY5_9LACO</name>
<dbReference type="Pfam" id="PF06736">
    <property type="entry name" value="TMEM175"/>
    <property type="match status" value="1"/>
</dbReference>
<dbReference type="PANTHER" id="PTHR31462:SF5">
    <property type="entry name" value="ENDOSOMAL_LYSOSOMAL PROTON CHANNEL TMEM175"/>
    <property type="match status" value="1"/>
</dbReference>
<dbReference type="Proteomes" id="UP001597251">
    <property type="component" value="Unassembled WGS sequence"/>
</dbReference>
<evidence type="ECO:0000256" key="1">
    <source>
        <dbReference type="ARBA" id="ARBA00004141"/>
    </source>
</evidence>
<dbReference type="InterPro" id="IPR010617">
    <property type="entry name" value="TMEM175-like"/>
</dbReference>
<keyword evidence="3" id="KW-0813">Transport</keyword>